<comment type="caution">
    <text evidence="2">The sequence shown here is derived from an EMBL/GenBank/DDBJ whole genome shotgun (WGS) entry which is preliminary data.</text>
</comment>
<sequence length="169" mass="19137">MHNSGKPPSNLTKRLSPKPSHNLDVFDRLHSQTSKTIKSNNSNEKSGSMHVKRSSAPIISSYQIYDEKLSLKIDTHVMPAKNWTSRIASTYTPNRSPLIKDDIGMRTTPKFHLNLQTGHCFELQSAENHTPLARTVTIGCAGERINYEHNPLITPRKKKPDIYLINDFC</sequence>
<proteinExistence type="predicted"/>
<feature type="compositionally biased region" description="Polar residues" evidence="1">
    <location>
        <begin position="31"/>
        <end position="46"/>
    </location>
</feature>
<dbReference type="Proteomes" id="UP001162131">
    <property type="component" value="Unassembled WGS sequence"/>
</dbReference>
<organism evidence="2 3">
    <name type="scientific">Blepharisma stoltei</name>
    <dbReference type="NCBI Taxonomy" id="1481888"/>
    <lineage>
        <taxon>Eukaryota</taxon>
        <taxon>Sar</taxon>
        <taxon>Alveolata</taxon>
        <taxon>Ciliophora</taxon>
        <taxon>Postciliodesmatophora</taxon>
        <taxon>Heterotrichea</taxon>
        <taxon>Heterotrichida</taxon>
        <taxon>Blepharismidae</taxon>
        <taxon>Blepharisma</taxon>
    </lineage>
</organism>
<evidence type="ECO:0000256" key="1">
    <source>
        <dbReference type="SAM" id="MobiDB-lite"/>
    </source>
</evidence>
<keyword evidence="3" id="KW-1185">Reference proteome</keyword>
<feature type="compositionally biased region" description="Polar residues" evidence="1">
    <location>
        <begin position="1"/>
        <end position="13"/>
    </location>
</feature>
<name>A0AAU9ILY5_9CILI</name>
<accession>A0AAU9ILY5</accession>
<reference evidence="2" key="1">
    <citation type="submission" date="2021-09" db="EMBL/GenBank/DDBJ databases">
        <authorList>
            <consortium name="AG Swart"/>
            <person name="Singh M."/>
            <person name="Singh A."/>
            <person name="Seah K."/>
            <person name="Emmerich C."/>
        </authorList>
    </citation>
    <scope>NUCLEOTIDE SEQUENCE</scope>
    <source>
        <strain evidence="2">ATCC30299</strain>
    </source>
</reference>
<feature type="region of interest" description="Disordered" evidence="1">
    <location>
        <begin position="1"/>
        <end position="53"/>
    </location>
</feature>
<protein>
    <submittedName>
        <fullName evidence="2">Uncharacterized protein</fullName>
    </submittedName>
</protein>
<evidence type="ECO:0000313" key="3">
    <source>
        <dbReference type="Proteomes" id="UP001162131"/>
    </source>
</evidence>
<gene>
    <name evidence="2" type="ORF">BSTOLATCC_MIC16687</name>
</gene>
<evidence type="ECO:0000313" key="2">
    <source>
        <dbReference type="EMBL" id="CAG9316579.1"/>
    </source>
</evidence>
<dbReference type="EMBL" id="CAJZBQ010000016">
    <property type="protein sequence ID" value="CAG9316579.1"/>
    <property type="molecule type" value="Genomic_DNA"/>
</dbReference>
<dbReference type="AlphaFoldDB" id="A0AAU9ILY5"/>